<dbReference type="OrthoDB" id="6510215at2759"/>
<feature type="domain" description="COMM" evidence="1">
    <location>
        <begin position="121"/>
        <end position="189"/>
    </location>
</feature>
<dbReference type="PROSITE" id="PS51269">
    <property type="entry name" value="COMM"/>
    <property type="match status" value="1"/>
</dbReference>
<protein>
    <recommendedName>
        <fullName evidence="1">COMM domain-containing protein</fullName>
    </recommendedName>
</protein>
<name>A0A9D4P5Y3_DERFA</name>
<evidence type="ECO:0000259" key="1">
    <source>
        <dbReference type="PROSITE" id="PS51269"/>
    </source>
</evidence>
<dbReference type="EMBL" id="SDOV01000001">
    <property type="protein sequence ID" value="KAH7644836.1"/>
    <property type="molecule type" value="Genomic_DNA"/>
</dbReference>
<evidence type="ECO:0000313" key="2">
    <source>
        <dbReference type="EMBL" id="KAH7644836.1"/>
    </source>
</evidence>
<comment type="caution">
    <text evidence="2">The sequence shown here is derived from an EMBL/GenBank/DDBJ whole genome shotgun (WGS) entry which is preliminary data.</text>
</comment>
<accession>A0A9D4P5Y3</accession>
<reference evidence="2" key="2">
    <citation type="journal article" date="2021" name="World Allergy Organ. J.">
        <title>Chromosome-level assembly of Dermatophagoides farinae genome and transcriptome reveals two novel allergens Der f 37 and Der f 39.</title>
        <authorList>
            <person name="Chen J."/>
            <person name="Cai Z."/>
            <person name="Fan D."/>
            <person name="Hu J."/>
            <person name="Hou Y."/>
            <person name="He Y."/>
            <person name="Zhang Z."/>
            <person name="Zhao Z."/>
            <person name="Gao P."/>
            <person name="Hu W."/>
            <person name="Sun J."/>
            <person name="Li J."/>
            <person name="Ji K."/>
        </authorList>
    </citation>
    <scope>NUCLEOTIDE SEQUENCE</scope>
    <source>
        <strain evidence="2">JKM2019</strain>
    </source>
</reference>
<dbReference type="Proteomes" id="UP000828236">
    <property type="component" value="Unassembled WGS sequence"/>
</dbReference>
<organism evidence="2">
    <name type="scientific">Dermatophagoides farinae</name>
    <name type="common">American house dust mite</name>
    <dbReference type="NCBI Taxonomy" id="6954"/>
    <lineage>
        <taxon>Eukaryota</taxon>
        <taxon>Metazoa</taxon>
        <taxon>Ecdysozoa</taxon>
        <taxon>Arthropoda</taxon>
        <taxon>Chelicerata</taxon>
        <taxon>Arachnida</taxon>
        <taxon>Acari</taxon>
        <taxon>Acariformes</taxon>
        <taxon>Sarcoptiformes</taxon>
        <taxon>Astigmata</taxon>
        <taxon>Psoroptidia</taxon>
        <taxon>Analgoidea</taxon>
        <taxon>Pyroglyphidae</taxon>
        <taxon>Dermatophagoidinae</taxon>
        <taxon>Dermatophagoides</taxon>
    </lineage>
</organism>
<dbReference type="AlphaFoldDB" id="A0A9D4P5Y3"/>
<dbReference type="InterPro" id="IPR017920">
    <property type="entry name" value="COMM"/>
</dbReference>
<gene>
    <name evidence="2" type="ORF">HUG17_0374</name>
</gene>
<sequence>MAVNFQQLNEWTNDLLNEFFNRILDVCCDMYVIDLQQSKQYYLDDQFYNQFPIDKDTLIILSEHMIQFFLTNVSQDSLNDFTKKEELDENVTRIATECLRIRRLQLFKAIAFRAASSRHGYLDNYDWSLVQVVCNDQMASMQSLLVKLTLVIVGADQQRRTLSIEMNKLELSSFIQILQLAEKDLQEQLLCKDVANLIVA</sequence>
<reference evidence="2" key="1">
    <citation type="submission" date="2020-06" db="EMBL/GenBank/DDBJ databases">
        <authorList>
            <person name="Ji K."/>
            <person name="Li J."/>
        </authorList>
    </citation>
    <scope>NUCLEOTIDE SEQUENCE</scope>
    <source>
        <strain evidence="2">JKM2019</strain>
        <tissue evidence="2">Whole body</tissue>
    </source>
</reference>
<proteinExistence type="predicted"/>